<evidence type="ECO:0000256" key="1">
    <source>
        <dbReference type="ARBA" id="ARBA00006987"/>
    </source>
</evidence>
<dbReference type="Gene3D" id="3.40.190.10">
    <property type="entry name" value="Periplasmic binding protein-like II"/>
    <property type="match status" value="1"/>
</dbReference>
<keyword evidence="3" id="KW-1185">Reference proteome</keyword>
<organism evidence="2 3">
    <name type="scientific">Martelella lutilitoris</name>
    <dbReference type="NCBI Taxonomy" id="2583532"/>
    <lineage>
        <taxon>Bacteria</taxon>
        <taxon>Pseudomonadati</taxon>
        <taxon>Pseudomonadota</taxon>
        <taxon>Alphaproteobacteria</taxon>
        <taxon>Hyphomicrobiales</taxon>
        <taxon>Aurantimonadaceae</taxon>
        <taxon>Martelella</taxon>
    </lineage>
</organism>
<dbReference type="EMBL" id="VCLB01000002">
    <property type="protein sequence ID" value="TNB49103.1"/>
    <property type="molecule type" value="Genomic_DNA"/>
</dbReference>
<comment type="caution">
    <text evidence="2">The sequence shown here is derived from an EMBL/GenBank/DDBJ whole genome shotgun (WGS) entry which is preliminary data.</text>
</comment>
<dbReference type="InterPro" id="IPR005064">
    <property type="entry name" value="BUG"/>
</dbReference>
<dbReference type="AlphaFoldDB" id="A0A5C4JUK9"/>
<reference evidence="2 3" key="1">
    <citation type="submission" date="2019-05" db="EMBL/GenBank/DDBJ databases">
        <authorList>
            <person name="Lee S.D."/>
        </authorList>
    </citation>
    <scope>NUCLEOTIDE SEQUENCE [LARGE SCALE GENOMIC DNA]</scope>
    <source>
        <strain evidence="2 3">GH2-6</strain>
    </source>
</reference>
<dbReference type="Gene3D" id="3.40.190.150">
    <property type="entry name" value="Bordetella uptake gene, domain 1"/>
    <property type="match status" value="1"/>
</dbReference>
<protein>
    <submittedName>
        <fullName evidence="2">Tripartite tricarboxylate transporter substrate binding protein</fullName>
    </submittedName>
</protein>
<proteinExistence type="inferred from homology"/>
<accession>A0A5C4JUK9</accession>
<evidence type="ECO:0000313" key="3">
    <source>
        <dbReference type="Proteomes" id="UP000307874"/>
    </source>
</evidence>
<dbReference type="PANTHER" id="PTHR42928">
    <property type="entry name" value="TRICARBOXYLATE-BINDING PROTEIN"/>
    <property type="match status" value="1"/>
</dbReference>
<dbReference type="PANTHER" id="PTHR42928:SF5">
    <property type="entry name" value="BLR1237 PROTEIN"/>
    <property type="match status" value="1"/>
</dbReference>
<dbReference type="SUPFAM" id="SSF53850">
    <property type="entry name" value="Periplasmic binding protein-like II"/>
    <property type="match status" value="1"/>
</dbReference>
<dbReference type="InterPro" id="IPR042100">
    <property type="entry name" value="Bug_dom1"/>
</dbReference>
<sequence>MLTDLTSGESINSRYSIPLCGIASGRSDLTCSTIAMWRGRFRVEGRRLRCPRQTKRILDRRALSALFGTQKEDWEENSMNILKTLLATTVVVVGGISAACAEYPERPITLIVPWGAGGGTDATGRILATLMEEELGQPINVVNRTGGGSVIGHKAIADADPDGYTLGIITTELSMFHWLGTSDLTYKDFTPLGLYNADPSAVVVRTDGPFDSMDALTAAIEENAAAIRAGGANQGGVNHLAYVTLVNELDGDRAFWVPTEGAAPGLQLLASGAIDVGVVQLPEAQGLIDAGELKALTILGTERDPAHPNLPTIKESTGIDFPINGWRGLGGPSDLPGDVSATLIEVMADVVSSPAFADLMAKRSYGVVWEGGDAFVDYLAQRDEAFGKAMNAAGLVKD</sequence>
<gene>
    <name evidence="2" type="ORF">FF124_03665</name>
</gene>
<evidence type="ECO:0000313" key="2">
    <source>
        <dbReference type="EMBL" id="TNB49103.1"/>
    </source>
</evidence>
<reference evidence="2 3" key="2">
    <citation type="submission" date="2019-06" db="EMBL/GenBank/DDBJ databases">
        <title>Martelella lutilitoris sp. nov., isolated from a tidal mudflat.</title>
        <authorList>
            <person name="Kim Y.-J."/>
        </authorList>
    </citation>
    <scope>NUCLEOTIDE SEQUENCE [LARGE SCALE GENOMIC DNA]</scope>
    <source>
        <strain evidence="2 3">GH2-6</strain>
    </source>
</reference>
<dbReference type="OrthoDB" id="7250490at2"/>
<comment type="similarity">
    <text evidence="1">Belongs to the UPF0065 (bug) family.</text>
</comment>
<dbReference type="CDD" id="cd07012">
    <property type="entry name" value="PBP2_Bug_TTT"/>
    <property type="match status" value="1"/>
</dbReference>
<dbReference type="Proteomes" id="UP000307874">
    <property type="component" value="Unassembled WGS sequence"/>
</dbReference>
<name>A0A5C4JUK9_9HYPH</name>
<dbReference type="Pfam" id="PF03401">
    <property type="entry name" value="TctC"/>
    <property type="match status" value="1"/>
</dbReference>